<dbReference type="GO" id="GO:0005737">
    <property type="term" value="C:cytoplasm"/>
    <property type="evidence" value="ECO:0007669"/>
    <property type="project" value="TreeGrafter"/>
</dbReference>
<organism evidence="2 3">
    <name type="scientific">Mycobacterium kansasii</name>
    <dbReference type="NCBI Taxonomy" id="1768"/>
    <lineage>
        <taxon>Bacteria</taxon>
        <taxon>Bacillati</taxon>
        <taxon>Actinomycetota</taxon>
        <taxon>Actinomycetes</taxon>
        <taxon>Mycobacteriales</taxon>
        <taxon>Mycobacteriaceae</taxon>
        <taxon>Mycobacterium</taxon>
    </lineage>
</organism>
<evidence type="ECO:0000313" key="2">
    <source>
        <dbReference type="EMBL" id="OOK83725.1"/>
    </source>
</evidence>
<gene>
    <name evidence="2" type="ORF">BZL29_0623</name>
</gene>
<dbReference type="PANTHER" id="PTHR45527:SF1">
    <property type="entry name" value="FATTY ACID SYNTHASE"/>
    <property type="match status" value="1"/>
</dbReference>
<dbReference type="InterPro" id="IPR000873">
    <property type="entry name" value="AMP-dep_synth/lig_dom"/>
</dbReference>
<dbReference type="EMBL" id="MVBN01000001">
    <property type="protein sequence ID" value="OOK83725.1"/>
    <property type="molecule type" value="Genomic_DNA"/>
</dbReference>
<dbReference type="InterPro" id="IPR020845">
    <property type="entry name" value="AMP-binding_CS"/>
</dbReference>
<reference evidence="2 3" key="1">
    <citation type="submission" date="2017-02" db="EMBL/GenBank/DDBJ databases">
        <title>Complete genome sequences of Mycobacterium kansasii strains isolated from rhesus macaques.</title>
        <authorList>
            <person name="Panda A."/>
            <person name="Nagaraj S."/>
            <person name="Zhao X."/>
            <person name="Tettelin H."/>
            <person name="Detolla L.J."/>
        </authorList>
    </citation>
    <scope>NUCLEOTIDE SEQUENCE [LARGE SCALE GENOMIC DNA]</scope>
    <source>
        <strain evidence="2 3">11-3469</strain>
    </source>
</reference>
<evidence type="ECO:0000313" key="3">
    <source>
        <dbReference type="Proteomes" id="UP000188532"/>
    </source>
</evidence>
<dbReference type="GO" id="GO:0031177">
    <property type="term" value="F:phosphopantetheine binding"/>
    <property type="evidence" value="ECO:0007669"/>
    <property type="project" value="TreeGrafter"/>
</dbReference>
<dbReference type="GO" id="GO:0044550">
    <property type="term" value="P:secondary metabolite biosynthetic process"/>
    <property type="evidence" value="ECO:0007669"/>
    <property type="project" value="TreeGrafter"/>
</dbReference>
<sequence>MGRASGARPDAVAVSSAERSWTYRELDEAANRLAHLLSGYGVGRGTSVALLLERSAQAVVAILAVLKTGAAYLPLDPALPGPRVEFMVDDAAPVAAIATAGLRGRLDGNRLPVIDVADPRVRACPGTALPTPAADDIAYLIYTSGTTGVPKGVAITHHNLTQLIMSFDPGLPGAPEQVWSQWHSYAFDFSVWEIWAHCCAAAGWWWCPSG</sequence>
<dbReference type="PANTHER" id="PTHR45527">
    <property type="entry name" value="NONRIBOSOMAL PEPTIDE SYNTHETASE"/>
    <property type="match status" value="1"/>
</dbReference>
<proteinExistence type="predicted"/>
<dbReference type="InterPro" id="IPR020459">
    <property type="entry name" value="AMP-binding"/>
</dbReference>
<dbReference type="Proteomes" id="UP000188532">
    <property type="component" value="Unassembled WGS sequence"/>
</dbReference>
<comment type="caution">
    <text evidence="2">The sequence shown here is derived from an EMBL/GenBank/DDBJ whole genome shotgun (WGS) entry which is preliminary data.</text>
</comment>
<evidence type="ECO:0000259" key="1">
    <source>
        <dbReference type="Pfam" id="PF00501"/>
    </source>
</evidence>
<protein>
    <submittedName>
        <fullName evidence="2">AMP-binding enzyme family protein</fullName>
    </submittedName>
</protein>
<dbReference type="AlphaFoldDB" id="A0A1V3XWZ0"/>
<dbReference type="GO" id="GO:0043041">
    <property type="term" value="P:amino acid activation for nonribosomal peptide biosynthetic process"/>
    <property type="evidence" value="ECO:0007669"/>
    <property type="project" value="TreeGrafter"/>
</dbReference>
<dbReference type="SUPFAM" id="SSF56801">
    <property type="entry name" value="Acetyl-CoA synthetase-like"/>
    <property type="match status" value="1"/>
</dbReference>
<name>A0A1V3XWZ0_MYCKA</name>
<dbReference type="FunFam" id="3.40.50.980:FF:000001">
    <property type="entry name" value="Non-ribosomal peptide synthetase"/>
    <property type="match status" value="1"/>
</dbReference>
<dbReference type="PRINTS" id="PR00154">
    <property type="entry name" value="AMPBINDING"/>
</dbReference>
<accession>A0A1V3XWZ0</accession>
<dbReference type="PROSITE" id="PS00455">
    <property type="entry name" value="AMP_BINDING"/>
    <property type="match status" value="1"/>
</dbReference>
<dbReference type="Gene3D" id="3.40.50.980">
    <property type="match status" value="2"/>
</dbReference>
<feature type="domain" description="AMP-dependent synthetase/ligase" evidence="1">
    <location>
        <begin position="6"/>
        <end position="200"/>
    </location>
</feature>
<dbReference type="Pfam" id="PF00501">
    <property type="entry name" value="AMP-binding"/>
    <property type="match status" value="1"/>
</dbReference>